<dbReference type="Proteomes" id="UP000041254">
    <property type="component" value="Unassembled WGS sequence"/>
</dbReference>
<dbReference type="AlphaFoldDB" id="A0A0G4F9U2"/>
<evidence type="ECO:0000313" key="2">
    <source>
        <dbReference type="EMBL" id="CEM09717.1"/>
    </source>
</evidence>
<accession>A0A0G4F9U2</accession>
<reference evidence="2 3" key="1">
    <citation type="submission" date="2014-11" db="EMBL/GenBank/DDBJ databases">
        <authorList>
            <person name="Zhu J."/>
            <person name="Qi W."/>
            <person name="Song R."/>
        </authorList>
    </citation>
    <scope>NUCLEOTIDE SEQUENCE [LARGE SCALE GENOMIC DNA]</scope>
</reference>
<feature type="region of interest" description="Disordered" evidence="1">
    <location>
        <begin position="278"/>
        <end position="360"/>
    </location>
</feature>
<dbReference type="InParanoid" id="A0A0G4F9U2"/>
<evidence type="ECO:0000313" key="3">
    <source>
        <dbReference type="Proteomes" id="UP000041254"/>
    </source>
</evidence>
<feature type="region of interest" description="Disordered" evidence="1">
    <location>
        <begin position="208"/>
        <end position="251"/>
    </location>
</feature>
<organism evidence="2 3">
    <name type="scientific">Vitrella brassicaformis (strain CCMP3155)</name>
    <dbReference type="NCBI Taxonomy" id="1169540"/>
    <lineage>
        <taxon>Eukaryota</taxon>
        <taxon>Sar</taxon>
        <taxon>Alveolata</taxon>
        <taxon>Colpodellida</taxon>
        <taxon>Vitrellaceae</taxon>
        <taxon>Vitrella</taxon>
    </lineage>
</organism>
<dbReference type="EMBL" id="CDMY01000395">
    <property type="protein sequence ID" value="CEM09717.1"/>
    <property type="molecule type" value="Genomic_DNA"/>
</dbReference>
<feature type="compositionally biased region" description="Basic and acidic residues" evidence="1">
    <location>
        <begin position="278"/>
        <end position="301"/>
    </location>
</feature>
<evidence type="ECO:0000256" key="1">
    <source>
        <dbReference type="SAM" id="MobiDB-lite"/>
    </source>
</evidence>
<keyword evidence="3" id="KW-1185">Reference proteome</keyword>
<sequence>MVTADGEMDKCAAADDADVEDETLLDAAMALISRLIEDKTVVTDAQGHNHLIIRPCVVAVTLAHTVCGALSGWRVDRWVSAIHEASNMTARERRDDAVCRLLGRVHRAAKGCSIRLPEGESMHFPRTAGPLGRASTTTLLHHFTHDTPTATPIAASITEGIQRLATATLSQMPSMRPSPSELLGAYVRPLLAQVEALQAALGQIGERRLPPAVDRPPNPLSAKQEGEAETPARCPEPLSSEAAVGDQRAQVEQTPLWRGQRIALNEVEFAVQEADSRAILHDPPSRRAAEGDERLSVDLHTPHSYAPRSDAGDPSPAALPQANLTPHIDLQTNNSYDPLSDDDSPAATLMMHSDKPGGDT</sequence>
<protein>
    <submittedName>
        <fullName evidence="2">Uncharacterized protein</fullName>
    </submittedName>
</protein>
<proteinExistence type="predicted"/>
<name>A0A0G4F9U2_VITBC</name>
<dbReference type="VEuPathDB" id="CryptoDB:Vbra_4333"/>
<gene>
    <name evidence="2" type="ORF">Vbra_4333</name>
</gene>